<sequence>MKKVVIIGATGKIGKILSGKLKEDSGFEVKAAFRNEDKKDFFEDKNIEFTILDLEDSVDKISKVVEGADAIVFTAGSGGSTGPDKTLVVDLDGAVKTMEAAKKANVSRYVIVSALKADSREMWDKSGIKPYYVAKHFADRVLKDIGLDYTIIRPGRLLDEEGKGKITTDEPEKQQSVPREDVAEVIVEVLKNDNTIGKIVEFNQGDTDISEAVKQI</sequence>
<dbReference type="EMBL" id="CP028923">
    <property type="protein sequence ID" value="QCK15316.1"/>
    <property type="molecule type" value="Genomic_DNA"/>
</dbReference>
<gene>
    <name evidence="2" type="ORF">DCC35_11450</name>
</gene>
<dbReference type="InterPro" id="IPR016040">
    <property type="entry name" value="NAD(P)-bd_dom"/>
</dbReference>
<evidence type="ECO:0000313" key="2">
    <source>
        <dbReference type="EMBL" id="QCK15316.1"/>
    </source>
</evidence>
<dbReference type="SUPFAM" id="SSF51735">
    <property type="entry name" value="NAD(P)-binding Rossmann-fold domains"/>
    <property type="match status" value="1"/>
</dbReference>
<dbReference type="CDD" id="cd05243">
    <property type="entry name" value="SDR_a5"/>
    <property type="match status" value="1"/>
</dbReference>
<proteinExistence type="predicted"/>
<keyword evidence="3" id="KW-1185">Reference proteome</keyword>
<dbReference type="Proteomes" id="UP000298616">
    <property type="component" value="Chromosome"/>
</dbReference>
<accession>A0A4D7JT61</accession>
<dbReference type="PANTHER" id="PTHR15020:SF50">
    <property type="entry name" value="UPF0659 PROTEIN YMR090W"/>
    <property type="match status" value="1"/>
</dbReference>
<dbReference type="OrthoDB" id="9803892at2"/>
<dbReference type="InterPro" id="IPR036291">
    <property type="entry name" value="NAD(P)-bd_dom_sf"/>
</dbReference>
<dbReference type="Gene3D" id="3.40.50.720">
    <property type="entry name" value="NAD(P)-binding Rossmann-like Domain"/>
    <property type="match status" value="1"/>
</dbReference>
<dbReference type="PANTHER" id="PTHR15020">
    <property type="entry name" value="FLAVIN REDUCTASE-RELATED"/>
    <property type="match status" value="1"/>
</dbReference>
<name>A0A4D7JT61_9BACT</name>
<reference evidence="2 3" key="1">
    <citation type="submission" date="2018-04" db="EMBL/GenBank/DDBJ databases">
        <title>Complete genome uncultured novel isolate.</title>
        <authorList>
            <person name="Merlino G."/>
        </authorList>
    </citation>
    <scope>NUCLEOTIDE SEQUENCE [LARGE SCALE GENOMIC DNA]</scope>
    <source>
        <strain evidence="3">R1DC9</strain>
    </source>
</reference>
<evidence type="ECO:0000259" key="1">
    <source>
        <dbReference type="Pfam" id="PF13460"/>
    </source>
</evidence>
<dbReference type="Pfam" id="PF13460">
    <property type="entry name" value="NAD_binding_10"/>
    <property type="match status" value="1"/>
</dbReference>
<dbReference type="KEGG" id="fpf:DCC35_11450"/>
<organism evidence="2 3">
    <name type="scientific">Mangrovivirga cuniculi</name>
    <dbReference type="NCBI Taxonomy" id="2715131"/>
    <lineage>
        <taxon>Bacteria</taxon>
        <taxon>Pseudomonadati</taxon>
        <taxon>Bacteroidota</taxon>
        <taxon>Cytophagia</taxon>
        <taxon>Cytophagales</taxon>
        <taxon>Mangrovivirgaceae</taxon>
        <taxon>Mangrovivirga</taxon>
    </lineage>
</organism>
<protein>
    <submittedName>
        <fullName evidence="2">NAD(P)-dependent oxidoreductase</fullName>
    </submittedName>
</protein>
<dbReference type="RefSeq" id="WP_137090914.1">
    <property type="nucleotide sequence ID" value="NZ_CP028923.1"/>
</dbReference>
<dbReference type="AlphaFoldDB" id="A0A4D7JT61"/>
<feature type="domain" description="NAD(P)-binding" evidence="1">
    <location>
        <begin position="8"/>
        <end position="192"/>
    </location>
</feature>
<evidence type="ECO:0000313" key="3">
    <source>
        <dbReference type="Proteomes" id="UP000298616"/>
    </source>
</evidence>